<dbReference type="HAMAP" id="MF_00267">
    <property type="entry name" value="MinC"/>
    <property type="match status" value="1"/>
</dbReference>
<evidence type="ECO:0000256" key="4">
    <source>
        <dbReference type="ARBA" id="ARBA00046874"/>
    </source>
</evidence>
<dbReference type="InterPro" id="IPR013033">
    <property type="entry name" value="MinC"/>
</dbReference>
<feature type="domain" description="Septum formation inhibitor MinC C-terminal" evidence="6">
    <location>
        <begin position="154"/>
        <end position="247"/>
    </location>
</feature>
<reference evidence="7 8" key="1">
    <citation type="submission" date="2018-03" db="EMBL/GenBank/DDBJ databases">
        <title>The ancient ancestry and fast evolution of plastids.</title>
        <authorList>
            <person name="Moore K.R."/>
            <person name="Magnabosco C."/>
            <person name="Momper L."/>
            <person name="Gold D.A."/>
            <person name="Bosak T."/>
            <person name="Fournier G.P."/>
        </authorList>
    </citation>
    <scope>NUCLEOTIDE SEQUENCE [LARGE SCALE GENOMIC DNA]</scope>
    <source>
        <strain evidence="7 8">CCALA 037</strain>
    </source>
</reference>
<proteinExistence type="inferred from homology"/>
<evidence type="ECO:0000259" key="6">
    <source>
        <dbReference type="Pfam" id="PF03775"/>
    </source>
</evidence>
<feature type="non-terminal residue" evidence="7">
    <location>
        <position position="1"/>
    </location>
</feature>
<dbReference type="InterPro" id="IPR036145">
    <property type="entry name" value="MinC_C_sf"/>
</dbReference>
<dbReference type="Gene3D" id="2.160.20.70">
    <property type="match status" value="1"/>
</dbReference>
<evidence type="ECO:0000313" key="7">
    <source>
        <dbReference type="EMBL" id="PSB40737.1"/>
    </source>
</evidence>
<dbReference type="GO" id="GO:1901891">
    <property type="term" value="P:regulation of cell septum assembly"/>
    <property type="evidence" value="ECO:0007669"/>
    <property type="project" value="InterPro"/>
</dbReference>
<dbReference type="InterPro" id="IPR016098">
    <property type="entry name" value="CAP/MinC_C"/>
</dbReference>
<keyword evidence="8" id="KW-1185">Reference proteome</keyword>
<evidence type="ECO:0000256" key="3">
    <source>
        <dbReference type="ARBA" id="ARBA00023306"/>
    </source>
</evidence>
<keyword evidence="1" id="KW-0132">Cell division</keyword>
<dbReference type="PANTHER" id="PTHR34108:SF1">
    <property type="entry name" value="SEPTUM SITE-DETERMINING PROTEIN MINC"/>
    <property type="match status" value="1"/>
</dbReference>
<dbReference type="Pfam" id="PF03775">
    <property type="entry name" value="MinC_C"/>
    <property type="match status" value="1"/>
</dbReference>
<feature type="region of interest" description="Disordered" evidence="5">
    <location>
        <begin position="1"/>
        <end position="21"/>
    </location>
</feature>
<dbReference type="OrthoDB" id="9790810at2"/>
<organism evidence="7 8">
    <name type="scientific">Chamaesiphon polymorphus CCALA 037</name>
    <dbReference type="NCBI Taxonomy" id="2107692"/>
    <lineage>
        <taxon>Bacteria</taxon>
        <taxon>Bacillati</taxon>
        <taxon>Cyanobacteriota</taxon>
        <taxon>Cyanophyceae</taxon>
        <taxon>Gomontiellales</taxon>
        <taxon>Chamaesiphonaceae</taxon>
        <taxon>Chamaesiphon</taxon>
    </lineage>
</organism>
<dbReference type="InterPro" id="IPR005526">
    <property type="entry name" value="Septum_form_inhib_MinC_C"/>
</dbReference>
<dbReference type="EMBL" id="PVWO01000670">
    <property type="protein sequence ID" value="PSB40737.1"/>
    <property type="molecule type" value="Genomic_DNA"/>
</dbReference>
<evidence type="ECO:0000256" key="2">
    <source>
        <dbReference type="ARBA" id="ARBA00023210"/>
    </source>
</evidence>
<dbReference type="SUPFAM" id="SSF63848">
    <property type="entry name" value="Cell-division inhibitor MinC, C-terminal domain"/>
    <property type="match status" value="1"/>
</dbReference>
<evidence type="ECO:0000256" key="1">
    <source>
        <dbReference type="ARBA" id="ARBA00022618"/>
    </source>
</evidence>
<keyword evidence="3" id="KW-0131">Cell cycle</keyword>
<dbReference type="GO" id="GO:0000902">
    <property type="term" value="P:cell morphogenesis"/>
    <property type="evidence" value="ECO:0007669"/>
    <property type="project" value="InterPro"/>
</dbReference>
<protein>
    <submittedName>
        <fullName evidence="7">Septum site-determining protein MinC</fullName>
    </submittedName>
</protein>
<gene>
    <name evidence="7" type="ORF">C7B77_28030</name>
</gene>
<dbReference type="PANTHER" id="PTHR34108">
    <property type="entry name" value="SEPTUM SITE-DETERMINING PROTEIN MINC"/>
    <property type="match status" value="1"/>
</dbReference>
<evidence type="ECO:0000256" key="5">
    <source>
        <dbReference type="SAM" id="MobiDB-lite"/>
    </source>
</evidence>
<evidence type="ECO:0000313" key="8">
    <source>
        <dbReference type="Proteomes" id="UP000238937"/>
    </source>
</evidence>
<feature type="compositionally biased region" description="Polar residues" evidence="5">
    <location>
        <begin position="1"/>
        <end position="11"/>
    </location>
</feature>
<dbReference type="AlphaFoldDB" id="A0A2T1F6X2"/>
<accession>A0A2T1F6X2</accession>
<keyword evidence="2" id="KW-0717">Septation</keyword>
<name>A0A2T1F6X2_9CYAN</name>
<dbReference type="GO" id="GO:0000917">
    <property type="term" value="P:division septum assembly"/>
    <property type="evidence" value="ECO:0007669"/>
    <property type="project" value="UniProtKB-KW"/>
</dbReference>
<dbReference type="NCBIfam" id="NF001778">
    <property type="entry name" value="PRK00513.2-4"/>
    <property type="match status" value="1"/>
</dbReference>
<dbReference type="Proteomes" id="UP000238937">
    <property type="component" value="Unassembled WGS sequence"/>
</dbReference>
<comment type="caution">
    <text evidence="7">The sequence shown here is derived from an EMBL/GenBank/DDBJ whole genome shotgun (WGS) entry which is preliminary data.</text>
</comment>
<comment type="subunit">
    <text evidence="4">Interacts with MinD and FtsZ.</text>
</comment>
<sequence length="276" mass="30204">SSTLSILNTQGKADPEPVKPAEQPKLQIRLKNEDGVVKLILPTVAETSAAASWSDLWEQLQQRLQAGKRFWQPLSVVHLIAQDRLLDARQLQSISDALTDVALQLQLVETSRRQTAVAAATAGYCVTQQSTIAPLFPQSTEDAPPLIADPLYLQMTVRSGIDIRHQGTVIIMGDVNPGGEIYAAGDIIVWGRLRGIAHAGYPNNPQCLIMALQMEPTQLRIADRVARAPETPPPQFDPEVAYVTPQGIRIARAIDIKTTPYLRELALPGSKRSEDL</sequence>